<sequence>MRKTKRLVLLALLVAMAAALHVLESQLPIPMPVPGVKLGLANIISLLAILKLGWQDAVYVAVARVLLGSLFGGSLLGPAFVMSMGGALASIFIMVYICNNYEGVFSLVGVSLVGAAVHNITQVILAALLVHSAGLLWYLPYLLLFAVPTGLFTGLAANYCLAKSPAKYGFKN</sequence>
<feature type="transmembrane region" description="Helical" evidence="1">
    <location>
        <begin position="104"/>
        <end position="129"/>
    </location>
</feature>
<dbReference type="Gene3D" id="1.10.1760.20">
    <property type="match status" value="1"/>
</dbReference>
<dbReference type="InterPro" id="IPR014535">
    <property type="entry name" value="Hpre_diP_synt_I"/>
</dbReference>
<keyword evidence="1" id="KW-1133">Transmembrane helix</keyword>
<protein>
    <recommendedName>
        <fullName evidence="4">Heptaprenyl diphosphate synthase component I</fullName>
    </recommendedName>
</protein>
<keyword evidence="3" id="KW-1185">Reference proteome</keyword>
<proteinExistence type="predicted"/>
<evidence type="ECO:0008006" key="4">
    <source>
        <dbReference type="Google" id="ProtNLM"/>
    </source>
</evidence>
<evidence type="ECO:0000313" key="2">
    <source>
        <dbReference type="EMBL" id="XFO65840.1"/>
    </source>
</evidence>
<dbReference type="InterPro" id="IPR010898">
    <property type="entry name" value="Hpre_diP_synth_I"/>
</dbReference>
<name>A0ABZ3IJJ1_9FIRM</name>
<accession>A0ABZ3IJJ1</accession>
<dbReference type="PIRSF" id="PIRSF027391">
    <property type="entry name" value="Hpre_diP_synt_I"/>
    <property type="match status" value="1"/>
</dbReference>
<dbReference type="EMBL" id="CP155573">
    <property type="protein sequence ID" value="XFO65840.1"/>
    <property type="molecule type" value="Genomic_DNA"/>
</dbReference>
<evidence type="ECO:0000256" key="1">
    <source>
        <dbReference type="SAM" id="Phobius"/>
    </source>
</evidence>
<evidence type="ECO:0000313" key="3">
    <source>
        <dbReference type="Proteomes" id="UP000216752"/>
    </source>
</evidence>
<organism evidence="2 3">
    <name type="scientific">Sporomusa silvacetica DSM 10669</name>
    <dbReference type="NCBI Taxonomy" id="1123289"/>
    <lineage>
        <taxon>Bacteria</taxon>
        <taxon>Bacillati</taxon>
        <taxon>Bacillota</taxon>
        <taxon>Negativicutes</taxon>
        <taxon>Selenomonadales</taxon>
        <taxon>Sporomusaceae</taxon>
        <taxon>Sporomusa</taxon>
    </lineage>
</organism>
<feature type="transmembrane region" description="Helical" evidence="1">
    <location>
        <begin position="79"/>
        <end position="97"/>
    </location>
</feature>
<reference evidence="2" key="1">
    <citation type="submission" date="2024-05" db="EMBL/GenBank/DDBJ databases">
        <title>Isolation and characterization of Sporomusa carbonis sp. nov., a carboxydotrophic hydrogenogen in the genus of Sporomusa isolated from a charcoal burning pile.</title>
        <authorList>
            <person name="Boeer T."/>
            <person name="Rosenbaum F."/>
            <person name="Eysell L."/>
            <person name="Mueller V."/>
            <person name="Daniel R."/>
            <person name="Poehlein A."/>
        </authorList>
    </citation>
    <scope>NUCLEOTIDE SEQUENCE [LARGE SCALE GENOMIC DNA]</scope>
    <source>
        <strain evidence="2">DSM 10669</strain>
    </source>
</reference>
<feature type="transmembrane region" description="Helical" evidence="1">
    <location>
        <begin position="135"/>
        <end position="161"/>
    </location>
</feature>
<keyword evidence="1" id="KW-0472">Membrane</keyword>
<dbReference type="Proteomes" id="UP000216752">
    <property type="component" value="Chromosome"/>
</dbReference>
<dbReference type="Pfam" id="PF07456">
    <property type="entry name" value="Hpre_diP_synt_I"/>
    <property type="match status" value="1"/>
</dbReference>
<dbReference type="RefSeq" id="WP_094604766.1">
    <property type="nucleotide sequence ID" value="NZ_CP155573.1"/>
</dbReference>
<gene>
    <name evidence="2" type="ORF">SPSIL_019870</name>
</gene>
<keyword evidence="1" id="KW-0812">Transmembrane</keyword>